<dbReference type="InterPro" id="IPR011010">
    <property type="entry name" value="DNA_brk_join_enz"/>
</dbReference>
<dbReference type="RefSeq" id="WP_154323014.1">
    <property type="nucleotide sequence ID" value="NZ_CAMAAA010000010.1"/>
</dbReference>
<comment type="similarity">
    <text evidence="2">Belongs to the 'phage' integrase family.</text>
</comment>
<dbReference type="Gene3D" id="1.10.150.130">
    <property type="match status" value="1"/>
</dbReference>
<dbReference type="InterPro" id="IPR004107">
    <property type="entry name" value="Integrase_SAM-like_N"/>
</dbReference>
<accession>A0A844FAM7</accession>
<dbReference type="InterPro" id="IPR044068">
    <property type="entry name" value="CB"/>
</dbReference>
<gene>
    <name evidence="9" type="ORF">FYJ37_06145</name>
</gene>
<dbReference type="AlphaFoldDB" id="A0A844FAM7"/>
<evidence type="ECO:0000256" key="1">
    <source>
        <dbReference type="ARBA" id="ARBA00003283"/>
    </source>
</evidence>
<reference evidence="9 10" key="1">
    <citation type="submission" date="2019-08" db="EMBL/GenBank/DDBJ databases">
        <title>In-depth cultivation of the pig gut microbiome towards novel bacterial diversity and tailored functional studies.</title>
        <authorList>
            <person name="Wylensek D."/>
            <person name="Hitch T.C.A."/>
            <person name="Clavel T."/>
        </authorList>
    </citation>
    <scope>NUCLEOTIDE SEQUENCE [LARGE SCALE GENOMIC DNA]</scope>
    <source>
        <strain evidence="9 10">BL-389-WT-3D</strain>
    </source>
</reference>
<dbReference type="PANTHER" id="PTHR30349:SF89">
    <property type="entry name" value="INTEGRASE_RECOMBINASE"/>
    <property type="match status" value="1"/>
</dbReference>
<dbReference type="Gene3D" id="1.10.443.10">
    <property type="entry name" value="Intergrase catalytic core"/>
    <property type="match status" value="1"/>
</dbReference>
<dbReference type="InterPro" id="IPR013762">
    <property type="entry name" value="Integrase-like_cat_sf"/>
</dbReference>
<dbReference type="Pfam" id="PF00589">
    <property type="entry name" value="Phage_integrase"/>
    <property type="match status" value="1"/>
</dbReference>
<dbReference type="GO" id="GO:0003677">
    <property type="term" value="F:DNA binding"/>
    <property type="evidence" value="ECO:0007669"/>
    <property type="project" value="UniProtKB-UniRule"/>
</dbReference>
<comment type="caution">
    <text evidence="9">The sequence shown here is derived from an EMBL/GenBank/DDBJ whole genome shotgun (WGS) entry which is preliminary data.</text>
</comment>
<protein>
    <submittedName>
        <fullName evidence="9">Tyrosine-type recombinase/integrase</fullName>
    </submittedName>
</protein>
<comment type="function">
    <text evidence="1">Site-specific tyrosine recombinase, which acts by catalyzing the cutting and rejoining of the recombining DNA molecules.</text>
</comment>
<dbReference type="InterPro" id="IPR010998">
    <property type="entry name" value="Integrase_recombinase_N"/>
</dbReference>
<evidence type="ECO:0000256" key="5">
    <source>
        <dbReference type="ARBA" id="ARBA00023172"/>
    </source>
</evidence>
<proteinExistence type="inferred from homology"/>
<evidence type="ECO:0000256" key="6">
    <source>
        <dbReference type="PROSITE-ProRule" id="PRU01248"/>
    </source>
</evidence>
<keyword evidence="5" id="KW-0233">DNA recombination</keyword>
<dbReference type="GO" id="GO:0006310">
    <property type="term" value="P:DNA recombination"/>
    <property type="evidence" value="ECO:0007669"/>
    <property type="project" value="UniProtKB-KW"/>
</dbReference>
<dbReference type="PROSITE" id="PS51900">
    <property type="entry name" value="CB"/>
    <property type="match status" value="1"/>
</dbReference>
<dbReference type="Proteomes" id="UP000462363">
    <property type="component" value="Unassembled WGS sequence"/>
</dbReference>
<dbReference type="EMBL" id="VUMB01000010">
    <property type="protein sequence ID" value="MSS39941.1"/>
    <property type="molecule type" value="Genomic_DNA"/>
</dbReference>
<keyword evidence="4 6" id="KW-0238">DNA-binding</keyword>
<evidence type="ECO:0000313" key="9">
    <source>
        <dbReference type="EMBL" id="MSS39941.1"/>
    </source>
</evidence>
<evidence type="ECO:0000259" key="7">
    <source>
        <dbReference type="PROSITE" id="PS51898"/>
    </source>
</evidence>
<evidence type="ECO:0000256" key="4">
    <source>
        <dbReference type="ARBA" id="ARBA00023125"/>
    </source>
</evidence>
<feature type="domain" description="Core-binding (CB)" evidence="8">
    <location>
        <begin position="6"/>
        <end position="85"/>
    </location>
</feature>
<evidence type="ECO:0000259" key="8">
    <source>
        <dbReference type="PROSITE" id="PS51900"/>
    </source>
</evidence>
<dbReference type="PANTHER" id="PTHR30349">
    <property type="entry name" value="PHAGE INTEGRASE-RELATED"/>
    <property type="match status" value="1"/>
</dbReference>
<name>A0A844FAM7_CLOSV</name>
<organism evidence="9 10">
    <name type="scientific">Clostridium scindens (strain JCM 10418 / VPI 12708)</name>
    <dbReference type="NCBI Taxonomy" id="29347"/>
    <lineage>
        <taxon>Bacteria</taxon>
        <taxon>Bacillati</taxon>
        <taxon>Bacillota</taxon>
        <taxon>Clostridia</taxon>
        <taxon>Lachnospirales</taxon>
        <taxon>Lachnospiraceae</taxon>
    </lineage>
</organism>
<sequence length="287" mass="33528">MEDGIEMKKESMEEFAVYLRERENAKATIRKYLTDIRTFYNFMGENRRITKEQLLSYKEWLVEHYAISSVNSMLAALNQFLEFLGGERLKLKRIRVQGTLLTGEAREMEKTDYKRLVETAMEEGRVQLALMMETMCATGIRVSELEYFTVESLRSGIVKVWNKGKYRMVPMPEMLKKNLQRYVEREGIQTGVIFRTRNGNPKNRSNIWKEMKSLAGRAGVDPDKIFPHNLRHLFARTFYKGTNNLVNLAGILGHSSLEITRVYTTEKIQVWIKNIETLDLVSEWSTT</sequence>
<evidence type="ECO:0000256" key="3">
    <source>
        <dbReference type="ARBA" id="ARBA00022908"/>
    </source>
</evidence>
<evidence type="ECO:0000313" key="10">
    <source>
        <dbReference type="Proteomes" id="UP000462363"/>
    </source>
</evidence>
<keyword evidence="3" id="KW-0229">DNA integration</keyword>
<dbReference type="InterPro" id="IPR002104">
    <property type="entry name" value="Integrase_catalytic"/>
</dbReference>
<dbReference type="SUPFAM" id="SSF56349">
    <property type="entry name" value="DNA breaking-rejoining enzymes"/>
    <property type="match status" value="1"/>
</dbReference>
<dbReference type="Pfam" id="PF02899">
    <property type="entry name" value="Phage_int_SAM_1"/>
    <property type="match status" value="1"/>
</dbReference>
<dbReference type="PROSITE" id="PS51898">
    <property type="entry name" value="TYR_RECOMBINASE"/>
    <property type="match status" value="1"/>
</dbReference>
<feature type="domain" description="Tyr recombinase" evidence="7">
    <location>
        <begin position="103"/>
        <end position="279"/>
    </location>
</feature>
<dbReference type="GO" id="GO:0015074">
    <property type="term" value="P:DNA integration"/>
    <property type="evidence" value="ECO:0007669"/>
    <property type="project" value="UniProtKB-KW"/>
</dbReference>
<evidence type="ECO:0000256" key="2">
    <source>
        <dbReference type="ARBA" id="ARBA00008857"/>
    </source>
</evidence>
<dbReference type="InterPro" id="IPR050090">
    <property type="entry name" value="Tyrosine_recombinase_XerCD"/>
</dbReference>